<evidence type="ECO:0000256" key="1">
    <source>
        <dbReference type="SAM" id="MobiDB-lite"/>
    </source>
</evidence>
<dbReference type="SMART" id="SM00066">
    <property type="entry name" value="GAL4"/>
    <property type="match status" value="1"/>
</dbReference>
<dbReference type="Gene3D" id="4.10.240.10">
    <property type="entry name" value="Zn(2)-C6 fungal-type DNA-binding domain"/>
    <property type="match status" value="1"/>
</dbReference>
<dbReference type="InterPro" id="IPR036864">
    <property type="entry name" value="Zn2-C6_fun-type_DNA-bd_sf"/>
</dbReference>
<feature type="compositionally biased region" description="Basic residues" evidence="1">
    <location>
        <begin position="371"/>
        <end position="383"/>
    </location>
</feature>
<dbReference type="AlphaFoldDB" id="A0A9P8TAB4"/>
<feature type="domain" description="Zn(2)-C6 fungal-type" evidence="2">
    <location>
        <begin position="29"/>
        <end position="58"/>
    </location>
</feature>
<feature type="compositionally biased region" description="Polar residues" evidence="1">
    <location>
        <begin position="199"/>
        <end position="215"/>
    </location>
</feature>
<keyword evidence="4" id="KW-1185">Reference proteome</keyword>
<feature type="compositionally biased region" description="Basic and acidic residues" evidence="1">
    <location>
        <begin position="155"/>
        <end position="171"/>
    </location>
</feature>
<dbReference type="CDD" id="cd00067">
    <property type="entry name" value="GAL4"/>
    <property type="match status" value="1"/>
</dbReference>
<dbReference type="GO" id="GO:0008270">
    <property type="term" value="F:zinc ion binding"/>
    <property type="evidence" value="ECO:0007669"/>
    <property type="project" value="InterPro"/>
</dbReference>
<dbReference type="Pfam" id="PF00172">
    <property type="entry name" value="Zn_clus"/>
    <property type="match status" value="1"/>
</dbReference>
<dbReference type="PROSITE" id="PS00463">
    <property type="entry name" value="ZN2_CY6_FUNGAL_1"/>
    <property type="match status" value="1"/>
</dbReference>
<name>A0A9P8TAB4_9ASCO</name>
<dbReference type="Proteomes" id="UP000769157">
    <property type="component" value="Unassembled WGS sequence"/>
</dbReference>
<reference evidence="3" key="2">
    <citation type="submission" date="2021-01" db="EMBL/GenBank/DDBJ databases">
        <authorList>
            <person name="Schikora-Tamarit M.A."/>
        </authorList>
    </citation>
    <scope>NUCLEOTIDE SEQUENCE</scope>
    <source>
        <strain evidence="3">CBS6075</strain>
    </source>
</reference>
<evidence type="ECO:0000313" key="4">
    <source>
        <dbReference type="Proteomes" id="UP000769157"/>
    </source>
</evidence>
<dbReference type="PANTHER" id="PTHR47655:SF3">
    <property type="entry name" value="ZN(II)2CYS6 TRANSCRIPTION FACTOR (EUROFUNG)"/>
    <property type="match status" value="1"/>
</dbReference>
<feature type="compositionally biased region" description="Polar residues" evidence="1">
    <location>
        <begin position="143"/>
        <end position="153"/>
    </location>
</feature>
<feature type="compositionally biased region" description="Polar residues" evidence="1">
    <location>
        <begin position="353"/>
        <end position="368"/>
    </location>
</feature>
<reference evidence="3" key="1">
    <citation type="journal article" date="2021" name="Open Biol.">
        <title>Shared evolutionary footprints suggest mitochondrial oxidative damage underlies multiple complex I losses in fungi.</title>
        <authorList>
            <person name="Schikora-Tamarit M.A."/>
            <person name="Marcet-Houben M."/>
            <person name="Nosek J."/>
            <person name="Gabaldon T."/>
        </authorList>
    </citation>
    <scope>NUCLEOTIDE SEQUENCE</scope>
    <source>
        <strain evidence="3">CBS6075</strain>
    </source>
</reference>
<organism evidence="3 4">
    <name type="scientific">Ogataea philodendri</name>
    <dbReference type="NCBI Taxonomy" id="1378263"/>
    <lineage>
        <taxon>Eukaryota</taxon>
        <taxon>Fungi</taxon>
        <taxon>Dikarya</taxon>
        <taxon>Ascomycota</taxon>
        <taxon>Saccharomycotina</taxon>
        <taxon>Pichiomycetes</taxon>
        <taxon>Pichiales</taxon>
        <taxon>Pichiaceae</taxon>
        <taxon>Ogataea</taxon>
    </lineage>
</organism>
<dbReference type="InterPro" id="IPR052783">
    <property type="entry name" value="Metabolic/Drug-Res_Regulator"/>
</dbReference>
<dbReference type="OrthoDB" id="5600212at2759"/>
<gene>
    <name evidence="3" type="ORF">OGAPHI_000652</name>
</gene>
<proteinExistence type="predicted"/>
<feature type="region of interest" description="Disordered" evidence="1">
    <location>
        <begin position="138"/>
        <end position="215"/>
    </location>
</feature>
<dbReference type="RefSeq" id="XP_046064309.1">
    <property type="nucleotide sequence ID" value="XM_046207834.1"/>
</dbReference>
<dbReference type="GeneID" id="70232620"/>
<dbReference type="EMBL" id="JAEUBE010000084">
    <property type="protein sequence ID" value="KAH3670941.1"/>
    <property type="molecule type" value="Genomic_DNA"/>
</dbReference>
<dbReference type="PROSITE" id="PS50048">
    <property type="entry name" value="ZN2_CY6_FUNGAL_2"/>
    <property type="match status" value="1"/>
</dbReference>
<accession>A0A9P8TAB4</accession>
<evidence type="ECO:0000313" key="3">
    <source>
        <dbReference type="EMBL" id="KAH3670941.1"/>
    </source>
</evidence>
<dbReference type="InterPro" id="IPR001138">
    <property type="entry name" value="Zn2Cys6_DnaBD"/>
</dbReference>
<sequence>MPMSSSFSSPDRFGDRKSQQQKKKRVGKACDSCRLKKTKCSGKQPCEKCQADNKICIYTERKKCRDKSYSYDYVELIEKRLRLVNRALIKLSEMVKLQNTVELDQFAENLTYNEYDESVPISINQAISLLIDKSDIVDHSDNETSPEQGSLRKSSSHDDTFDDHPVKKDEVPQPSFVPYSSPESITPRSDEPFSPLPNVATTDSNTDFMINTHSTSGRLDDIKEEEKDDEFFSPLSPLPSDLFLNAINAPTARAESFDDLQSGAPSSVDLNGSSSGHRLASSALNGLLGSHRSSSGFLMSDFDLNSPASMLGTSPDSTYNSKTMVINPMNLSRNDSSYSSYFGEDSYLDSVHPPSNLQRSASTRSSDSTNRKHSNQHRHHHTYSQHPHPYKKNDPNTVESALIVPALKDEFLGIN</sequence>
<protein>
    <recommendedName>
        <fullName evidence="2">Zn(2)-C6 fungal-type domain-containing protein</fullName>
    </recommendedName>
</protein>
<feature type="region of interest" description="Disordered" evidence="1">
    <location>
        <begin position="349"/>
        <end position="396"/>
    </location>
</feature>
<dbReference type="PANTHER" id="PTHR47655">
    <property type="entry name" value="QUINIC ACID UTILIZATION ACTIVATOR"/>
    <property type="match status" value="1"/>
</dbReference>
<dbReference type="SUPFAM" id="SSF57701">
    <property type="entry name" value="Zn2/Cys6 DNA-binding domain"/>
    <property type="match status" value="1"/>
</dbReference>
<comment type="caution">
    <text evidence="3">The sequence shown here is derived from an EMBL/GenBank/DDBJ whole genome shotgun (WGS) entry which is preliminary data.</text>
</comment>
<feature type="region of interest" description="Disordered" evidence="1">
    <location>
        <begin position="1"/>
        <end position="28"/>
    </location>
</feature>
<dbReference type="GO" id="GO:0000981">
    <property type="term" value="F:DNA-binding transcription factor activity, RNA polymerase II-specific"/>
    <property type="evidence" value="ECO:0007669"/>
    <property type="project" value="InterPro"/>
</dbReference>
<evidence type="ECO:0000259" key="2">
    <source>
        <dbReference type="PROSITE" id="PS50048"/>
    </source>
</evidence>